<dbReference type="PANTHER" id="PTHR36978">
    <property type="entry name" value="P-LOOP CONTAINING NUCLEOTIDE TRIPHOSPHATE HYDROLASE"/>
    <property type="match status" value="1"/>
</dbReference>
<comment type="caution">
    <text evidence="1">The sequence shown here is derived from an EMBL/GenBank/DDBJ whole genome shotgun (WGS) entry which is preliminary data.</text>
</comment>
<accession>A0ABR0KQQ6</accession>
<dbReference type="PANTHER" id="PTHR36978:SF4">
    <property type="entry name" value="P-LOOP CONTAINING NUCLEOSIDE TRIPHOSPHATE HYDROLASE PROTEIN"/>
    <property type="match status" value="1"/>
</dbReference>
<dbReference type="Pfam" id="PF17784">
    <property type="entry name" value="Sulfotransfer_4"/>
    <property type="match status" value="1"/>
</dbReference>
<organism evidence="1 2">
    <name type="scientific">Lithohypha guttulata</name>
    <dbReference type="NCBI Taxonomy" id="1690604"/>
    <lineage>
        <taxon>Eukaryota</taxon>
        <taxon>Fungi</taxon>
        <taxon>Dikarya</taxon>
        <taxon>Ascomycota</taxon>
        <taxon>Pezizomycotina</taxon>
        <taxon>Eurotiomycetes</taxon>
        <taxon>Chaetothyriomycetidae</taxon>
        <taxon>Chaetothyriales</taxon>
        <taxon>Trichomeriaceae</taxon>
        <taxon>Lithohypha</taxon>
    </lineage>
</organism>
<keyword evidence="2" id="KW-1185">Reference proteome</keyword>
<evidence type="ECO:0000313" key="2">
    <source>
        <dbReference type="Proteomes" id="UP001345013"/>
    </source>
</evidence>
<gene>
    <name evidence="1" type="ORF">LTR24_000414</name>
</gene>
<evidence type="ECO:0000313" key="1">
    <source>
        <dbReference type="EMBL" id="KAK5102182.1"/>
    </source>
</evidence>
<dbReference type="SUPFAM" id="SSF52540">
    <property type="entry name" value="P-loop containing nucleoside triphosphate hydrolases"/>
    <property type="match status" value="1"/>
</dbReference>
<dbReference type="InterPro" id="IPR040632">
    <property type="entry name" value="Sulfotransfer_4"/>
</dbReference>
<name>A0ABR0KQQ6_9EURO</name>
<dbReference type="Proteomes" id="UP001345013">
    <property type="component" value="Unassembled WGS sequence"/>
</dbReference>
<evidence type="ECO:0008006" key="3">
    <source>
        <dbReference type="Google" id="ProtNLM"/>
    </source>
</evidence>
<dbReference type="EMBL" id="JAVRRG010000003">
    <property type="protein sequence ID" value="KAK5102182.1"/>
    <property type="molecule type" value="Genomic_DNA"/>
</dbReference>
<dbReference type="Gene3D" id="3.40.50.300">
    <property type="entry name" value="P-loop containing nucleotide triphosphate hydrolases"/>
    <property type="match status" value="1"/>
</dbReference>
<reference evidence="1 2" key="1">
    <citation type="submission" date="2023-08" db="EMBL/GenBank/DDBJ databases">
        <title>Black Yeasts Isolated from many extreme environments.</title>
        <authorList>
            <person name="Coleine C."/>
            <person name="Stajich J.E."/>
            <person name="Selbmann L."/>
        </authorList>
    </citation>
    <scope>NUCLEOTIDE SEQUENCE [LARGE SCALE GENOMIC DNA]</scope>
    <source>
        <strain evidence="1 2">CCFEE 5885</strain>
    </source>
</reference>
<sequence>MSRQQRAIDVLTDKPRERPMEVLCLGLSRTATMCQYQPSNDMVFTMHEALTKLGHKTYHFKEIGQTDIPNEPAHIDAWREAFLAKMYGNGKPYGKEEFDRLLRRYSAVTDAPCVCFSDELLAAYPDAKVILTLRDKKKWLASMETAYYRILESRDWKWFRALSALDLDFLWPYNDLLRMPLRYWTGDDWQNRNKLLKTFDDHCDRIRAVVAKDNLLEWTPADGWDPLCNFLGKSVPNEPFPNINKGGDVAELHRGMADYVVEPVSTSSLSYWEETFTL</sequence>
<protein>
    <recommendedName>
        <fullName evidence="3">Sulfotransferase</fullName>
    </recommendedName>
</protein>
<proteinExistence type="predicted"/>
<dbReference type="InterPro" id="IPR027417">
    <property type="entry name" value="P-loop_NTPase"/>
</dbReference>